<comment type="caution">
    <text evidence="3">The sequence shown here is derived from an EMBL/GenBank/DDBJ whole genome shotgun (WGS) entry which is preliminary data.</text>
</comment>
<feature type="transmembrane region" description="Helical" evidence="2">
    <location>
        <begin position="76"/>
        <end position="93"/>
    </location>
</feature>
<feature type="region of interest" description="Disordered" evidence="1">
    <location>
        <begin position="103"/>
        <end position="145"/>
    </location>
</feature>
<protein>
    <submittedName>
        <fullName evidence="3">Uncharacterized protein DUF2752</fullName>
    </submittedName>
</protein>
<dbReference type="InterPro" id="IPR021215">
    <property type="entry name" value="DUF2752"/>
</dbReference>
<evidence type="ECO:0000256" key="2">
    <source>
        <dbReference type="SAM" id="Phobius"/>
    </source>
</evidence>
<dbReference type="RefSeq" id="WP_100422956.1">
    <property type="nucleotide sequence ID" value="NZ_BOOX01000017.1"/>
</dbReference>
<keyword evidence="2" id="KW-1133">Transmembrane helix</keyword>
<dbReference type="EMBL" id="PGFE01000002">
    <property type="protein sequence ID" value="PJJ74345.1"/>
    <property type="molecule type" value="Genomic_DNA"/>
</dbReference>
<dbReference type="OrthoDB" id="5966662at2"/>
<accession>A0A2M9CR83</accession>
<keyword evidence="2" id="KW-0472">Membrane</keyword>
<evidence type="ECO:0000256" key="1">
    <source>
        <dbReference type="SAM" id="MobiDB-lite"/>
    </source>
</evidence>
<dbReference type="Pfam" id="PF10825">
    <property type="entry name" value="DUF2752"/>
    <property type="match status" value="1"/>
</dbReference>
<evidence type="ECO:0000313" key="3">
    <source>
        <dbReference type="EMBL" id="PJJ74345.1"/>
    </source>
</evidence>
<gene>
    <name evidence="3" type="ORF">CLV28_1841</name>
</gene>
<keyword evidence="2" id="KW-0812">Transmembrane</keyword>
<keyword evidence="4" id="KW-1185">Reference proteome</keyword>
<evidence type="ECO:0000313" key="4">
    <source>
        <dbReference type="Proteomes" id="UP000231693"/>
    </source>
</evidence>
<sequence>MRGTRTLTENVRDPLLLAGVVAAATVVVAVDDPGARHWVTCPFLSLTGWSCPLCGSLRATHDLAHLDLAAAWASNPLWVVAVPVLALAWLGWFRSRLRAGRTAPRGVRPPGSGPAGAGATGARPRGAGAVPMVGPRADDATRRRSTGRSHLASVAVVGIVLAFWVLRNVPALTPWLGP</sequence>
<organism evidence="3 4">
    <name type="scientific">Sediminihabitans luteus</name>
    <dbReference type="NCBI Taxonomy" id="1138585"/>
    <lineage>
        <taxon>Bacteria</taxon>
        <taxon>Bacillati</taxon>
        <taxon>Actinomycetota</taxon>
        <taxon>Actinomycetes</taxon>
        <taxon>Micrococcales</taxon>
        <taxon>Cellulomonadaceae</taxon>
        <taxon>Sediminihabitans</taxon>
    </lineage>
</organism>
<feature type="transmembrane region" description="Helical" evidence="2">
    <location>
        <begin position="151"/>
        <end position="169"/>
    </location>
</feature>
<dbReference type="Proteomes" id="UP000231693">
    <property type="component" value="Unassembled WGS sequence"/>
</dbReference>
<proteinExistence type="predicted"/>
<dbReference type="AlphaFoldDB" id="A0A2M9CR83"/>
<feature type="compositionally biased region" description="Low complexity" evidence="1">
    <location>
        <begin position="120"/>
        <end position="131"/>
    </location>
</feature>
<reference evidence="3 4" key="1">
    <citation type="submission" date="2017-11" db="EMBL/GenBank/DDBJ databases">
        <title>Genomic Encyclopedia of Archaeal and Bacterial Type Strains, Phase II (KMG-II): From Individual Species to Whole Genera.</title>
        <authorList>
            <person name="Goeker M."/>
        </authorList>
    </citation>
    <scope>NUCLEOTIDE SEQUENCE [LARGE SCALE GENOMIC DNA]</scope>
    <source>
        <strain evidence="3 4">DSM 25478</strain>
    </source>
</reference>
<name>A0A2M9CR83_9CELL</name>